<keyword evidence="3" id="KW-0378">Hydrolase</keyword>
<evidence type="ECO:0000313" key="7">
    <source>
        <dbReference type="EMBL" id="QDH17879.1"/>
    </source>
</evidence>
<dbReference type="EMBL" id="CP038141">
    <property type="protein sequence ID" value="QDH17879.1"/>
    <property type="molecule type" value="Genomic_DNA"/>
</dbReference>
<dbReference type="InterPro" id="IPR032416">
    <property type="entry name" value="Peptidase_M24_C"/>
</dbReference>
<dbReference type="Gene3D" id="3.40.350.10">
    <property type="entry name" value="Creatinase/prolidase N-terminal domain"/>
    <property type="match status" value="2"/>
</dbReference>
<proteinExistence type="inferred from homology"/>
<accession>A0A4Y6UJT6</accession>
<name>A0A4Y6UJT6_9PROT</name>
<dbReference type="AlphaFoldDB" id="A0A4Y6UJT6"/>
<keyword evidence="7" id="KW-0645">Protease</keyword>
<evidence type="ECO:0000313" key="8">
    <source>
        <dbReference type="Proteomes" id="UP000316313"/>
    </source>
</evidence>
<evidence type="ECO:0000259" key="5">
    <source>
        <dbReference type="Pfam" id="PF01321"/>
    </source>
</evidence>
<evidence type="ECO:0000256" key="2">
    <source>
        <dbReference type="ARBA" id="ARBA00022723"/>
    </source>
</evidence>
<keyword evidence="7" id="KW-0031">Aminopeptidase</keyword>
<dbReference type="InterPro" id="IPR000587">
    <property type="entry name" value="Creatinase_N"/>
</dbReference>
<dbReference type="SUPFAM" id="SSF53092">
    <property type="entry name" value="Creatinase/prolidase N-terminal domain"/>
    <property type="match status" value="2"/>
</dbReference>
<dbReference type="FunFam" id="3.90.230.10:FF:000009">
    <property type="entry name" value="xaa-Pro aminopeptidase 2"/>
    <property type="match status" value="1"/>
</dbReference>
<dbReference type="Gene3D" id="3.90.230.10">
    <property type="entry name" value="Creatinase/methionine aminopeptidase superfamily"/>
    <property type="match status" value="1"/>
</dbReference>
<dbReference type="RefSeq" id="WP_141462241.1">
    <property type="nucleotide sequence ID" value="NZ_CP038141.1"/>
</dbReference>
<evidence type="ECO:0000256" key="1">
    <source>
        <dbReference type="ARBA" id="ARBA00008766"/>
    </source>
</evidence>
<dbReference type="PANTHER" id="PTHR43763">
    <property type="entry name" value="XAA-PRO AMINOPEPTIDASE 1"/>
    <property type="match status" value="1"/>
</dbReference>
<protein>
    <submittedName>
        <fullName evidence="7">Aminopeptidase P family protein</fullName>
    </submittedName>
</protein>
<sequence length="593" mass="66730">MTLSAIALHDRLKLTRQACEELGVSGFIIPRGDEFLGEYVSEASERLAWLTGFTGSAGLAAVLPNVASVFSDGRYTVQMEEQVLHDVWERHHIISEPLSKWLEQNASGLKIGYDPKLVSQSMLKSWRAKNVELVPLTQNPIDMAWKDRPLETKNAVVKHSIEFSGESSASKRKRLAELLEKNDQDAVIFADCTSVAWLFNLRGSDVPLTPIAHGYALLHADAKAELFIEKERVERDLLDAFRDEVTVYPPHHLEERLLKLSEKTVRIDSSTTPVWFEAFLKMNKARIIDEVDPCTLPKAIKNVVEQEGSRRAHHYDGVALARFLHSLTTSGVGQRETDLVERLDYFRRQSEFYKEQSFDAISAVGPNGAYPHYRAEIGKDRSLTPNSVYLIDSGGQYPFGTTDITRTVWIGPENPPKSIKEAFTRVLKGNIALSCARFPLGTTGHRLDALARLPLWEVGLDFDHGTGHGIGSYLSVHEGPQSISSVFRPTPLQEGMIVSNEPGYYQAGDYGIRIENLMLVKQAQNPKSTKHFLEFEVLTYTPIDRELIDLSLLNEDEVSWINTYHSNTFSKIAPEVEPEVQEWLKKVCEPLSE</sequence>
<dbReference type="OrthoDB" id="9806388at2"/>
<dbReference type="Pfam" id="PF16189">
    <property type="entry name" value="Creatinase_N_2"/>
    <property type="match status" value="1"/>
</dbReference>
<dbReference type="PANTHER" id="PTHR43763:SF6">
    <property type="entry name" value="XAA-PRO AMINOPEPTIDASE 1"/>
    <property type="match status" value="1"/>
</dbReference>
<dbReference type="Pfam" id="PF01321">
    <property type="entry name" value="Creatinase_N"/>
    <property type="match status" value="1"/>
</dbReference>
<feature type="domain" description="Peptidase M24 C-terminal" evidence="6">
    <location>
        <begin position="532"/>
        <end position="591"/>
    </location>
</feature>
<dbReference type="Pfam" id="PF00557">
    <property type="entry name" value="Peptidase_M24"/>
    <property type="match status" value="1"/>
</dbReference>
<gene>
    <name evidence="7" type="ORF">E3D00_10080</name>
</gene>
<dbReference type="InterPro" id="IPR050422">
    <property type="entry name" value="X-Pro_aminopeptidase_P"/>
</dbReference>
<dbReference type="KEGG" id="ssam:E3D00_10080"/>
<dbReference type="InterPro" id="IPR033740">
    <property type="entry name" value="Pept_M24B"/>
</dbReference>
<evidence type="ECO:0000259" key="4">
    <source>
        <dbReference type="Pfam" id="PF00557"/>
    </source>
</evidence>
<dbReference type="InterPro" id="IPR000994">
    <property type="entry name" value="Pept_M24"/>
</dbReference>
<dbReference type="GO" id="GO:0070006">
    <property type="term" value="F:metalloaminopeptidase activity"/>
    <property type="evidence" value="ECO:0007669"/>
    <property type="project" value="InterPro"/>
</dbReference>
<dbReference type="InterPro" id="IPR036005">
    <property type="entry name" value="Creatinase/aminopeptidase-like"/>
</dbReference>
<comment type="similarity">
    <text evidence="1">Belongs to the peptidase M24B family.</text>
</comment>
<dbReference type="Pfam" id="PF16188">
    <property type="entry name" value="Peptidase_M24_C"/>
    <property type="match status" value="1"/>
</dbReference>
<feature type="domain" description="Peptidase M24" evidence="4">
    <location>
        <begin position="309"/>
        <end position="521"/>
    </location>
</feature>
<dbReference type="GO" id="GO:0046872">
    <property type="term" value="F:metal ion binding"/>
    <property type="evidence" value="ECO:0007669"/>
    <property type="project" value="UniProtKB-KW"/>
</dbReference>
<keyword evidence="8" id="KW-1185">Reference proteome</keyword>
<evidence type="ECO:0000256" key="3">
    <source>
        <dbReference type="ARBA" id="ARBA00022801"/>
    </source>
</evidence>
<dbReference type="CDD" id="cd01085">
    <property type="entry name" value="APP"/>
    <property type="match status" value="1"/>
</dbReference>
<organism evidence="7 8">
    <name type="scientific">Swingsia samuiensis</name>
    <dbReference type="NCBI Taxonomy" id="1293412"/>
    <lineage>
        <taxon>Bacteria</taxon>
        <taxon>Pseudomonadati</taxon>
        <taxon>Pseudomonadota</taxon>
        <taxon>Alphaproteobacteria</taxon>
        <taxon>Acetobacterales</taxon>
        <taxon>Acetobacteraceae</taxon>
        <taxon>Swingsia</taxon>
    </lineage>
</organism>
<evidence type="ECO:0000259" key="6">
    <source>
        <dbReference type="Pfam" id="PF16188"/>
    </source>
</evidence>
<reference evidence="7 8" key="1">
    <citation type="submission" date="2019-03" db="EMBL/GenBank/DDBJ databases">
        <title>The complete genome sequence of Swingsia samuiensis NBRC107927(T).</title>
        <authorList>
            <person name="Chua K.-O."/>
            <person name="Chan K.-G."/>
            <person name="See-Too W.-S."/>
        </authorList>
    </citation>
    <scope>NUCLEOTIDE SEQUENCE [LARGE SCALE GENOMIC DNA]</scope>
    <source>
        <strain evidence="7 8">AH83</strain>
    </source>
</reference>
<feature type="domain" description="Creatinase N-terminal" evidence="5">
    <location>
        <begin position="11"/>
        <end position="138"/>
    </location>
</feature>
<dbReference type="Proteomes" id="UP000316313">
    <property type="component" value="Chromosome"/>
</dbReference>
<dbReference type="GO" id="GO:0005737">
    <property type="term" value="C:cytoplasm"/>
    <property type="evidence" value="ECO:0007669"/>
    <property type="project" value="UniProtKB-ARBA"/>
</dbReference>
<dbReference type="InterPro" id="IPR029149">
    <property type="entry name" value="Creatin/AminoP/Spt16_N"/>
</dbReference>
<keyword evidence="2" id="KW-0479">Metal-binding</keyword>
<dbReference type="SUPFAM" id="SSF55920">
    <property type="entry name" value="Creatinase/aminopeptidase"/>
    <property type="match status" value="1"/>
</dbReference>